<dbReference type="GO" id="GO:0004660">
    <property type="term" value="F:protein farnesyltransferase activity"/>
    <property type="evidence" value="ECO:0007669"/>
    <property type="project" value="UniProtKB-EC"/>
</dbReference>
<evidence type="ECO:0000256" key="4">
    <source>
        <dbReference type="ARBA" id="ARBA00012702"/>
    </source>
</evidence>
<dbReference type="GO" id="GO:0005965">
    <property type="term" value="C:protein farnesyltransferase complex"/>
    <property type="evidence" value="ECO:0007669"/>
    <property type="project" value="TreeGrafter"/>
</dbReference>
<evidence type="ECO:0000256" key="8">
    <source>
        <dbReference type="ARBA" id="ARBA00022842"/>
    </source>
</evidence>
<dbReference type="EMBL" id="CATQJA010002659">
    <property type="protein sequence ID" value="CAJ0580466.1"/>
    <property type="molecule type" value="Genomic_DNA"/>
</dbReference>
<evidence type="ECO:0000256" key="7">
    <source>
        <dbReference type="ARBA" id="ARBA00022737"/>
    </source>
</evidence>
<dbReference type="EC" id="2.5.1.58" evidence="4"/>
<feature type="non-terminal residue" evidence="14">
    <location>
        <position position="316"/>
    </location>
</feature>
<dbReference type="GO" id="GO:0004662">
    <property type="term" value="F:CAAX-protein geranylgeranyltransferase activity"/>
    <property type="evidence" value="ECO:0007669"/>
    <property type="project" value="UniProtKB-EC"/>
</dbReference>
<dbReference type="PANTHER" id="PTHR11129:SF1">
    <property type="entry name" value="PROTEIN FARNESYLTRANSFERASE_GERANYLGERANYLTRANSFERASE TYPE-1 SUBUNIT ALPHA"/>
    <property type="match status" value="1"/>
</dbReference>
<sequence>MDGEDIITSTLYKDRKEWADVTPLYCVGNEDCIVRIAYTDEFKDAFAYLRAVMNSGELTARCFELTTTCVTQYRREIIAALGLDLQKEMRFISEMIMENPKNYQVWHHRGCLVEILNKDFEEELDFTAEVLEDEPKNYHAWQHRLWVIREYKLANQTELDYSTRLIIEDPYNNSAWHYRHVVLALMGKLQDPITIDIEENFCKEVAQNVQNNESVWSYLTGLLAENGLLSRPGLEDWAQQLWDTAEEEKRSYMVGQFLLDIQFEYIDKNPEEALKHVERVKQLCAALGELDGVRRFYYAHLQALAENTYHKCAGAR</sequence>
<comment type="caution">
    <text evidence="14">The sequence shown here is derived from an EMBL/GenBank/DDBJ whole genome shotgun (WGS) entry which is preliminary data.</text>
</comment>
<evidence type="ECO:0000256" key="12">
    <source>
        <dbReference type="ARBA" id="ARBA00043086"/>
    </source>
</evidence>
<comment type="cofactor">
    <cofactor evidence="1">
        <name>Mg(2+)</name>
        <dbReference type="ChEBI" id="CHEBI:18420"/>
    </cofactor>
</comment>
<keyword evidence="6" id="KW-0808">Transferase</keyword>
<keyword evidence="8" id="KW-0460">Magnesium</keyword>
<dbReference type="PANTHER" id="PTHR11129">
    <property type="entry name" value="PROTEIN FARNESYLTRANSFERASE ALPHA SUBUNIT/RAB GERANYLGERANYL TRANSFERASE ALPHA SUBUNIT"/>
    <property type="match status" value="1"/>
</dbReference>
<evidence type="ECO:0000256" key="1">
    <source>
        <dbReference type="ARBA" id="ARBA00001946"/>
    </source>
</evidence>
<evidence type="ECO:0000256" key="3">
    <source>
        <dbReference type="ARBA" id="ARBA00012700"/>
    </source>
</evidence>
<gene>
    <name evidence="14" type="ORF">MSPICULIGERA_LOCUS18664</name>
</gene>
<protein>
    <recommendedName>
        <fullName evidence="9">Protein farnesyltransferase/geranylgeranyltransferase type-1 subunit alpha</fullName>
        <ecNumber evidence="4">2.5.1.58</ecNumber>
        <ecNumber evidence="3">2.5.1.59</ecNumber>
    </recommendedName>
    <alternativeName>
        <fullName evidence="12">CAAX farnesyltransferase subunit alpha</fullName>
    </alternativeName>
    <alternativeName>
        <fullName evidence="11">FTase-alpha</fullName>
    </alternativeName>
    <alternativeName>
        <fullName evidence="10">Ras proteins prenyltransferase subunit alpha</fullName>
    </alternativeName>
    <alternativeName>
        <fullName evidence="13">Type I protein geranyl-geranyltransferase subunit alpha</fullName>
    </alternativeName>
</protein>
<name>A0AA36D4B0_9BILA</name>
<evidence type="ECO:0000313" key="14">
    <source>
        <dbReference type="EMBL" id="CAJ0580466.1"/>
    </source>
</evidence>
<proteinExistence type="inferred from homology"/>
<dbReference type="AlphaFoldDB" id="A0AA36D4B0"/>
<keyword evidence="5" id="KW-0637">Prenyltransferase</keyword>
<dbReference type="Pfam" id="PF01239">
    <property type="entry name" value="PPTA"/>
    <property type="match status" value="3"/>
</dbReference>
<reference evidence="14" key="1">
    <citation type="submission" date="2023-06" db="EMBL/GenBank/DDBJ databases">
        <authorList>
            <person name="Delattre M."/>
        </authorList>
    </citation>
    <scope>NUCLEOTIDE SEQUENCE</scope>
    <source>
        <strain evidence="14">AF72</strain>
    </source>
</reference>
<dbReference type="InterPro" id="IPR002088">
    <property type="entry name" value="Prenyl_trans_a"/>
</dbReference>
<organism evidence="14 15">
    <name type="scientific">Mesorhabditis spiculigera</name>
    <dbReference type="NCBI Taxonomy" id="96644"/>
    <lineage>
        <taxon>Eukaryota</taxon>
        <taxon>Metazoa</taxon>
        <taxon>Ecdysozoa</taxon>
        <taxon>Nematoda</taxon>
        <taxon>Chromadorea</taxon>
        <taxon>Rhabditida</taxon>
        <taxon>Rhabditina</taxon>
        <taxon>Rhabditomorpha</taxon>
        <taxon>Rhabditoidea</taxon>
        <taxon>Rhabditidae</taxon>
        <taxon>Mesorhabditinae</taxon>
        <taxon>Mesorhabditis</taxon>
    </lineage>
</organism>
<evidence type="ECO:0000313" key="15">
    <source>
        <dbReference type="Proteomes" id="UP001177023"/>
    </source>
</evidence>
<evidence type="ECO:0000256" key="10">
    <source>
        <dbReference type="ARBA" id="ARBA00041392"/>
    </source>
</evidence>
<evidence type="ECO:0000256" key="5">
    <source>
        <dbReference type="ARBA" id="ARBA00022602"/>
    </source>
</evidence>
<keyword evidence="15" id="KW-1185">Reference proteome</keyword>
<evidence type="ECO:0000256" key="13">
    <source>
        <dbReference type="ARBA" id="ARBA00043219"/>
    </source>
</evidence>
<evidence type="ECO:0000256" key="9">
    <source>
        <dbReference type="ARBA" id="ARBA00040965"/>
    </source>
</evidence>
<evidence type="ECO:0000256" key="11">
    <source>
        <dbReference type="ARBA" id="ARBA00042436"/>
    </source>
</evidence>
<keyword evidence="7" id="KW-0677">Repeat</keyword>
<dbReference type="PROSITE" id="PS51147">
    <property type="entry name" value="PFTA"/>
    <property type="match status" value="4"/>
</dbReference>
<dbReference type="Proteomes" id="UP001177023">
    <property type="component" value="Unassembled WGS sequence"/>
</dbReference>
<dbReference type="EC" id="2.5.1.59" evidence="3"/>
<evidence type="ECO:0000256" key="6">
    <source>
        <dbReference type="ARBA" id="ARBA00022679"/>
    </source>
</evidence>
<dbReference type="Gene3D" id="1.25.40.120">
    <property type="entry name" value="Protein prenylyltransferase"/>
    <property type="match status" value="1"/>
</dbReference>
<comment type="similarity">
    <text evidence="2">Belongs to the protein prenyltransferase subunit alpha family.</text>
</comment>
<dbReference type="GO" id="GO:0005953">
    <property type="term" value="C:CAAX-protein geranylgeranyltransferase complex"/>
    <property type="evidence" value="ECO:0007669"/>
    <property type="project" value="TreeGrafter"/>
</dbReference>
<dbReference type="SUPFAM" id="SSF48439">
    <property type="entry name" value="Protein prenylyltransferase"/>
    <property type="match status" value="1"/>
</dbReference>
<evidence type="ECO:0000256" key="2">
    <source>
        <dbReference type="ARBA" id="ARBA00006734"/>
    </source>
</evidence>
<accession>A0AA36D4B0</accession>